<evidence type="ECO:0000256" key="1">
    <source>
        <dbReference type="ARBA" id="ARBA00009743"/>
    </source>
</evidence>
<keyword evidence="5" id="KW-0812">Transmembrane</keyword>
<dbReference type="PANTHER" id="PTHR11452">
    <property type="entry name" value="ALPHA-GALACTOSIDASE/ALPHA-N-ACETYLGALACTOSAMINIDASE"/>
    <property type="match status" value="1"/>
</dbReference>
<reference evidence="6" key="1">
    <citation type="journal article" date="2023" name="Plant J.">
        <title>Genome sequences and population genomics provide insights into the demographic history, inbreeding, and mutation load of two 'living fossil' tree species of Dipteronia.</title>
        <authorList>
            <person name="Feng Y."/>
            <person name="Comes H.P."/>
            <person name="Chen J."/>
            <person name="Zhu S."/>
            <person name="Lu R."/>
            <person name="Zhang X."/>
            <person name="Li P."/>
            <person name="Qiu J."/>
            <person name="Olsen K.M."/>
            <person name="Qiu Y."/>
        </authorList>
    </citation>
    <scope>NUCLEOTIDE SEQUENCE</scope>
    <source>
        <strain evidence="6">NBL</strain>
    </source>
</reference>
<comment type="similarity">
    <text evidence="1 4">Belongs to the glycosyl hydrolase 27 family.</text>
</comment>
<keyword evidence="5" id="KW-0472">Membrane</keyword>
<keyword evidence="4" id="KW-1015">Disulfide bond</keyword>
<organism evidence="6 7">
    <name type="scientific">Dipteronia sinensis</name>
    <dbReference type="NCBI Taxonomy" id="43782"/>
    <lineage>
        <taxon>Eukaryota</taxon>
        <taxon>Viridiplantae</taxon>
        <taxon>Streptophyta</taxon>
        <taxon>Embryophyta</taxon>
        <taxon>Tracheophyta</taxon>
        <taxon>Spermatophyta</taxon>
        <taxon>Magnoliopsida</taxon>
        <taxon>eudicotyledons</taxon>
        <taxon>Gunneridae</taxon>
        <taxon>Pentapetalae</taxon>
        <taxon>rosids</taxon>
        <taxon>malvids</taxon>
        <taxon>Sapindales</taxon>
        <taxon>Sapindaceae</taxon>
        <taxon>Hippocastanoideae</taxon>
        <taxon>Acereae</taxon>
        <taxon>Dipteronia</taxon>
    </lineage>
</organism>
<keyword evidence="7" id="KW-1185">Reference proteome</keyword>
<dbReference type="GO" id="GO:0005975">
    <property type="term" value="P:carbohydrate metabolic process"/>
    <property type="evidence" value="ECO:0007669"/>
    <property type="project" value="InterPro"/>
</dbReference>
<dbReference type="PRINTS" id="PR00740">
    <property type="entry name" value="GLHYDRLASE27"/>
</dbReference>
<dbReference type="SUPFAM" id="SSF51445">
    <property type="entry name" value="(Trans)glycosidases"/>
    <property type="match status" value="1"/>
</dbReference>
<sequence length="140" mass="15840">MYPINWFNLLIFYIQSGKYLFCRVLKKNPQPVMVMVIVMIFATSNYGILQLNNGLARTPQMGWNSLNFFTCNINETVIKETADALISTGLADLGYVLCQYRVSWSLIQKPSLKALADYIHGKGLKLGIYSDAGYDKILIT</sequence>
<evidence type="ECO:0000313" key="7">
    <source>
        <dbReference type="Proteomes" id="UP001281410"/>
    </source>
</evidence>
<keyword evidence="5" id="KW-1133">Transmembrane helix</keyword>
<keyword evidence="3 4" id="KW-0326">Glycosidase</keyword>
<accession>A0AAE0E0V3</accession>
<dbReference type="InterPro" id="IPR017853">
    <property type="entry name" value="GH"/>
</dbReference>
<comment type="catalytic activity">
    <reaction evidence="4">
        <text>Hydrolysis of terminal, non-reducing alpha-D-galactose residues in alpha-D-galactosides, including galactose oligosaccharides, galactomannans and galactolipids.</text>
        <dbReference type="EC" id="3.2.1.22"/>
    </reaction>
</comment>
<evidence type="ECO:0000256" key="4">
    <source>
        <dbReference type="RuleBase" id="RU361168"/>
    </source>
</evidence>
<dbReference type="EMBL" id="JANJYJ010000007">
    <property type="protein sequence ID" value="KAK3200108.1"/>
    <property type="molecule type" value="Genomic_DNA"/>
</dbReference>
<gene>
    <name evidence="6" type="ORF">Dsin_023523</name>
</gene>
<evidence type="ECO:0000313" key="6">
    <source>
        <dbReference type="EMBL" id="KAK3200108.1"/>
    </source>
</evidence>
<keyword evidence="2 4" id="KW-0378">Hydrolase</keyword>
<dbReference type="AlphaFoldDB" id="A0AAE0E0V3"/>
<protein>
    <recommendedName>
        <fullName evidence="4">Alpha-galactosidase</fullName>
        <ecNumber evidence="4">3.2.1.22</ecNumber>
    </recommendedName>
    <alternativeName>
        <fullName evidence="4">Melibiase</fullName>
    </alternativeName>
</protein>
<dbReference type="InterPro" id="IPR002241">
    <property type="entry name" value="Glyco_hydro_27"/>
</dbReference>
<evidence type="ECO:0000256" key="3">
    <source>
        <dbReference type="ARBA" id="ARBA00023295"/>
    </source>
</evidence>
<name>A0AAE0E0V3_9ROSI</name>
<dbReference type="EC" id="3.2.1.22" evidence="4"/>
<feature type="transmembrane region" description="Helical" evidence="5">
    <location>
        <begin position="32"/>
        <end position="49"/>
    </location>
</feature>
<dbReference type="GO" id="GO:0004557">
    <property type="term" value="F:alpha-galactosidase activity"/>
    <property type="evidence" value="ECO:0007669"/>
    <property type="project" value="UniProtKB-EC"/>
</dbReference>
<evidence type="ECO:0000256" key="5">
    <source>
        <dbReference type="SAM" id="Phobius"/>
    </source>
</evidence>
<dbReference type="InterPro" id="IPR013785">
    <property type="entry name" value="Aldolase_TIM"/>
</dbReference>
<dbReference type="Proteomes" id="UP001281410">
    <property type="component" value="Unassembled WGS sequence"/>
</dbReference>
<dbReference type="Gene3D" id="3.20.20.70">
    <property type="entry name" value="Aldolase class I"/>
    <property type="match status" value="1"/>
</dbReference>
<proteinExistence type="inferred from homology"/>
<comment type="caution">
    <text evidence="6">The sequence shown here is derived from an EMBL/GenBank/DDBJ whole genome shotgun (WGS) entry which is preliminary data.</text>
</comment>
<evidence type="ECO:0000256" key="2">
    <source>
        <dbReference type="ARBA" id="ARBA00022801"/>
    </source>
</evidence>
<dbReference type="PANTHER" id="PTHR11452:SF75">
    <property type="entry name" value="ALPHA-GALACTOSIDASE MEL1"/>
    <property type="match status" value="1"/>
</dbReference>
<dbReference type="Pfam" id="PF16499">
    <property type="entry name" value="Melibiase_2"/>
    <property type="match status" value="1"/>
</dbReference>